<organism evidence="1 2">
    <name type="scientific">Trichocladium antarcticum</name>
    <dbReference type="NCBI Taxonomy" id="1450529"/>
    <lineage>
        <taxon>Eukaryota</taxon>
        <taxon>Fungi</taxon>
        <taxon>Dikarya</taxon>
        <taxon>Ascomycota</taxon>
        <taxon>Pezizomycotina</taxon>
        <taxon>Sordariomycetes</taxon>
        <taxon>Sordariomycetidae</taxon>
        <taxon>Sordariales</taxon>
        <taxon>Chaetomiaceae</taxon>
        <taxon>Trichocladium</taxon>
    </lineage>
</organism>
<sequence>MGMWGRRWYGGVVAHSVAPSKAAASGTSLTKKVKPTDWSWDSATFPFQRPVAERKRRRLIIRVWRETSDFPGIAACCLRMAGWYHPPTWLGR</sequence>
<evidence type="ECO:0000313" key="2">
    <source>
        <dbReference type="Proteomes" id="UP001304895"/>
    </source>
</evidence>
<dbReference type="Proteomes" id="UP001304895">
    <property type="component" value="Unassembled WGS sequence"/>
</dbReference>
<dbReference type="EMBL" id="MU853401">
    <property type="protein sequence ID" value="KAK4138364.1"/>
    <property type="molecule type" value="Genomic_DNA"/>
</dbReference>
<accession>A0AAN6UT06</accession>
<reference evidence="1" key="2">
    <citation type="submission" date="2023-05" db="EMBL/GenBank/DDBJ databases">
        <authorList>
            <consortium name="Lawrence Berkeley National Laboratory"/>
            <person name="Steindorff A."/>
            <person name="Hensen N."/>
            <person name="Bonometti L."/>
            <person name="Westerberg I."/>
            <person name="Brannstrom I.O."/>
            <person name="Guillou S."/>
            <person name="Cros-Aarteil S."/>
            <person name="Calhoun S."/>
            <person name="Haridas S."/>
            <person name="Kuo A."/>
            <person name="Mondo S."/>
            <person name="Pangilinan J."/>
            <person name="Riley R."/>
            <person name="Labutti K."/>
            <person name="Andreopoulos B."/>
            <person name="Lipzen A."/>
            <person name="Chen C."/>
            <person name="Yanf M."/>
            <person name="Daum C."/>
            <person name="Ng V."/>
            <person name="Clum A."/>
            <person name="Ohm R."/>
            <person name="Martin F."/>
            <person name="Silar P."/>
            <person name="Natvig D."/>
            <person name="Lalanne C."/>
            <person name="Gautier V."/>
            <person name="Ament-Velasquez S.L."/>
            <person name="Kruys A."/>
            <person name="Hutchinson M.I."/>
            <person name="Powell A.J."/>
            <person name="Barry K."/>
            <person name="Miller A.N."/>
            <person name="Grigoriev I.V."/>
            <person name="Debuchy R."/>
            <person name="Gladieux P."/>
            <person name="Thoren M.H."/>
            <person name="Johannesson H."/>
        </authorList>
    </citation>
    <scope>NUCLEOTIDE SEQUENCE</scope>
    <source>
        <strain evidence="1">CBS 123565</strain>
    </source>
</reference>
<evidence type="ECO:0000313" key="1">
    <source>
        <dbReference type="EMBL" id="KAK4138364.1"/>
    </source>
</evidence>
<keyword evidence="2" id="KW-1185">Reference proteome</keyword>
<reference evidence="1" key="1">
    <citation type="journal article" date="2023" name="Mol. Phylogenet. Evol.">
        <title>Genome-scale phylogeny and comparative genomics of the fungal order Sordariales.</title>
        <authorList>
            <person name="Hensen N."/>
            <person name="Bonometti L."/>
            <person name="Westerberg I."/>
            <person name="Brannstrom I.O."/>
            <person name="Guillou S."/>
            <person name="Cros-Aarteil S."/>
            <person name="Calhoun S."/>
            <person name="Haridas S."/>
            <person name="Kuo A."/>
            <person name="Mondo S."/>
            <person name="Pangilinan J."/>
            <person name="Riley R."/>
            <person name="LaButti K."/>
            <person name="Andreopoulos B."/>
            <person name="Lipzen A."/>
            <person name="Chen C."/>
            <person name="Yan M."/>
            <person name="Daum C."/>
            <person name="Ng V."/>
            <person name="Clum A."/>
            <person name="Steindorff A."/>
            <person name="Ohm R.A."/>
            <person name="Martin F."/>
            <person name="Silar P."/>
            <person name="Natvig D.O."/>
            <person name="Lalanne C."/>
            <person name="Gautier V."/>
            <person name="Ament-Velasquez S.L."/>
            <person name="Kruys A."/>
            <person name="Hutchinson M.I."/>
            <person name="Powell A.J."/>
            <person name="Barry K."/>
            <person name="Miller A.N."/>
            <person name="Grigoriev I.V."/>
            <person name="Debuchy R."/>
            <person name="Gladieux P."/>
            <person name="Hiltunen Thoren M."/>
            <person name="Johannesson H."/>
        </authorList>
    </citation>
    <scope>NUCLEOTIDE SEQUENCE</scope>
    <source>
        <strain evidence="1">CBS 123565</strain>
    </source>
</reference>
<gene>
    <name evidence="1" type="ORF">BT67DRAFT_7500</name>
</gene>
<dbReference type="AlphaFoldDB" id="A0AAN6UT06"/>
<name>A0AAN6UT06_9PEZI</name>
<proteinExistence type="predicted"/>
<protein>
    <submittedName>
        <fullName evidence="1">Uncharacterized protein</fullName>
    </submittedName>
</protein>
<comment type="caution">
    <text evidence="1">The sequence shown here is derived from an EMBL/GenBank/DDBJ whole genome shotgun (WGS) entry which is preliminary data.</text>
</comment>